<accession>A0A811LRR7</accession>
<keyword evidence="1 4" id="KW-0479">Metal-binding</keyword>
<sequence length="244" mass="27705">MVSFTELAAKFYSQQYYGQQLYGQQCFDQHYYDQQYQGQQVYGQQFYDQPMIQAVYSLPVNFVNELPKSLNDQASYSTAESCSTRSSPISRSTNSSPTITIDCNSTSNANCSTTNTTDESNTSPKTNFPQTGSVQAPKVPADNLGHDIPIDQLESIILQGLDTNEFQDRYQILDCPSHAANLPRLPIFKQIHKKGQIENHVKKNVQISAKSVFVIKPSDVQKCRRFARNHWCKYGNNCYQSHEQ</sequence>
<keyword evidence="2 4" id="KW-0863">Zinc-finger</keyword>
<evidence type="ECO:0000256" key="2">
    <source>
        <dbReference type="ARBA" id="ARBA00022771"/>
    </source>
</evidence>
<dbReference type="InterPro" id="IPR000571">
    <property type="entry name" value="Znf_CCCH"/>
</dbReference>
<evidence type="ECO:0000313" key="8">
    <source>
        <dbReference type="Proteomes" id="UP000614601"/>
    </source>
</evidence>
<keyword evidence="8" id="KW-1185">Reference proteome</keyword>
<organism evidence="7 8">
    <name type="scientific">Bursaphelenchus okinawaensis</name>
    <dbReference type="NCBI Taxonomy" id="465554"/>
    <lineage>
        <taxon>Eukaryota</taxon>
        <taxon>Metazoa</taxon>
        <taxon>Ecdysozoa</taxon>
        <taxon>Nematoda</taxon>
        <taxon>Chromadorea</taxon>
        <taxon>Rhabditida</taxon>
        <taxon>Tylenchina</taxon>
        <taxon>Tylenchomorpha</taxon>
        <taxon>Aphelenchoidea</taxon>
        <taxon>Aphelenchoididae</taxon>
        <taxon>Bursaphelenchus</taxon>
    </lineage>
</organism>
<feature type="zinc finger region" description="C3H1-type" evidence="4">
    <location>
        <begin position="217"/>
        <end position="244"/>
    </location>
</feature>
<evidence type="ECO:0000256" key="1">
    <source>
        <dbReference type="ARBA" id="ARBA00022723"/>
    </source>
</evidence>
<dbReference type="PROSITE" id="PS50103">
    <property type="entry name" value="ZF_C3H1"/>
    <property type="match status" value="1"/>
</dbReference>
<proteinExistence type="predicted"/>
<evidence type="ECO:0000256" key="3">
    <source>
        <dbReference type="ARBA" id="ARBA00022833"/>
    </source>
</evidence>
<dbReference type="Proteomes" id="UP000614601">
    <property type="component" value="Unassembled WGS sequence"/>
</dbReference>
<dbReference type="GO" id="GO:0008270">
    <property type="term" value="F:zinc ion binding"/>
    <property type="evidence" value="ECO:0007669"/>
    <property type="project" value="UniProtKB-KW"/>
</dbReference>
<evidence type="ECO:0000256" key="5">
    <source>
        <dbReference type="SAM" id="MobiDB-lite"/>
    </source>
</evidence>
<feature type="region of interest" description="Disordered" evidence="5">
    <location>
        <begin position="81"/>
        <end position="135"/>
    </location>
</feature>
<name>A0A811LRR7_9BILA</name>
<dbReference type="Pfam" id="PF00642">
    <property type="entry name" value="zf-CCCH"/>
    <property type="match status" value="1"/>
</dbReference>
<evidence type="ECO:0000259" key="6">
    <source>
        <dbReference type="PROSITE" id="PS50103"/>
    </source>
</evidence>
<feature type="compositionally biased region" description="Low complexity" evidence="5">
    <location>
        <begin position="81"/>
        <end position="123"/>
    </location>
</feature>
<keyword evidence="3 4" id="KW-0862">Zinc</keyword>
<dbReference type="SUPFAM" id="SSF90229">
    <property type="entry name" value="CCCH zinc finger"/>
    <property type="match status" value="1"/>
</dbReference>
<comment type="caution">
    <text evidence="7">The sequence shown here is derived from an EMBL/GenBank/DDBJ whole genome shotgun (WGS) entry which is preliminary data.</text>
</comment>
<dbReference type="AlphaFoldDB" id="A0A811LRR7"/>
<dbReference type="InterPro" id="IPR036855">
    <property type="entry name" value="Znf_CCCH_sf"/>
</dbReference>
<dbReference type="Proteomes" id="UP000783686">
    <property type="component" value="Unassembled WGS sequence"/>
</dbReference>
<dbReference type="EMBL" id="CAJFDH010000006">
    <property type="protein sequence ID" value="CAD5230089.1"/>
    <property type="molecule type" value="Genomic_DNA"/>
</dbReference>
<evidence type="ECO:0000256" key="4">
    <source>
        <dbReference type="PROSITE-ProRule" id="PRU00723"/>
    </source>
</evidence>
<feature type="domain" description="C3H1-type" evidence="6">
    <location>
        <begin position="217"/>
        <end position="244"/>
    </location>
</feature>
<gene>
    <name evidence="7" type="ORF">BOKJ2_LOCUS13961</name>
</gene>
<feature type="compositionally biased region" description="Polar residues" evidence="5">
    <location>
        <begin position="124"/>
        <end position="134"/>
    </location>
</feature>
<reference evidence="7" key="1">
    <citation type="submission" date="2020-09" db="EMBL/GenBank/DDBJ databases">
        <authorList>
            <person name="Kikuchi T."/>
        </authorList>
    </citation>
    <scope>NUCLEOTIDE SEQUENCE</scope>
    <source>
        <strain evidence="7">SH1</strain>
    </source>
</reference>
<protein>
    <recommendedName>
        <fullName evidence="6">C3H1-type domain-containing protein</fullName>
    </recommendedName>
</protein>
<dbReference type="EMBL" id="CAJFCW020000006">
    <property type="protein sequence ID" value="CAG9127478.1"/>
    <property type="molecule type" value="Genomic_DNA"/>
</dbReference>
<evidence type="ECO:0000313" key="7">
    <source>
        <dbReference type="EMBL" id="CAD5230089.1"/>
    </source>
</evidence>